<dbReference type="OrthoDB" id="40902at2759"/>
<keyword evidence="1" id="KW-0677">Repeat</keyword>
<dbReference type="GO" id="GO:0016460">
    <property type="term" value="C:myosin II complex"/>
    <property type="evidence" value="ECO:0007669"/>
    <property type="project" value="TreeGrafter"/>
</dbReference>
<dbReference type="SMART" id="SM00054">
    <property type="entry name" value="EFh"/>
    <property type="match status" value="3"/>
</dbReference>
<feature type="domain" description="EF-hand" evidence="3">
    <location>
        <begin position="81"/>
        <end position="116"/>
    </location>
</feature>
<dbReference type="STRING" id="905079.L1IJG6"/>
<reference evidence="6" key="2">
    <citation type="submission" date="2012-11" db="EMBL/GenBank/DDBJ databases">
        <authorList>
            <person name="Kuo A."/>
            <person name="Curtis B.A."/>
            <person name="Tanifuji G."/>
            <person name="Burki F."/>
            <person name="Gruber A."/>
            <person name="Irimia M."/>
            <person name="Maruyama S."/>
            <person name="Arias M.C."/>
            <person name="Ball S.G."/>
            <person name="Gile G.H."/>
            <person name="Hirakawa Y."/>
            <person name="Hopkins J.F."/>
            <person name="Rensing S.A."/>
            <person name="Schmutz J."/>
            <person name="Symeonidi A."/>
            <person name="Elias M."/>
            <person name="Eveleigh R.J."/>
            <person name="Herman E.K."/>
            <person name="Klute M.J."/>
            <person name="Nakayama T."/>
            <person name="Obornik M."/>
            <person name="Reyes-Prieto A."/>
            <person name="Armbrust E.V."/>
            <person name="Aves S.J."/>
            <person name="Beiko R.G."/>
            <person name="Coutinho P."/>
            <person name="Dacks J.B."/>
            <person name="Durnford D.G."/>
            <person name="Fast N.M."/>
            <person name="Green B.R."/>
            <person name="Grisdale C."/>
            <person name="Hempe F."/>
            <person name="Henrissat B."/>
            <person name="Hoppner M.P."/>
            <person name="Ishida K.-I."/>
            <person name="Kim E."/>
            <person name="Koreny L."/>
            <person name="Kroth P.G."/>
            <person name="Liu Y."/>
            <person name="Malik S.-B."/>
            <person name="Maier U.G."/>
            <person name="McRose D."/>
            <person name="Mock T."/>
            <person name="Neilson J.A."/>
            <person name="Onodera N.T."/>
            <person name="Poole A.M."/>
            <person name="Pritham E.J."/>
            <person name="Richards T.A."/>
            <person name="Rocap G."/>
            <person name="Roy S.W."/>
            <person name="Sarai C."/>
            <person name="Schaack S."/>
            <person name="Shirato S."/>
            <person name="Slamovits C.H."/>
            <person name="Spencer D.F."/>
            <person name="Suzuki S."/>
            <person name="Worden A.Z."/>
            <person name="Zauner S."/>
            <person name="Barry K."/>
            <person name="Bell C."/>
            <person name="Bharti A.K."/>
            <person name="Crow J.A."/>
            <person name="Grimwood J."/>
            <person name="Kramer R."/>
            <person name="Lindquist E."/>
            <person name="Lucas S."/>
            <person name="Salamov A."/>
            <person name="McFadden G.I."/>
            <person name="Lane C.E."/>
            <person name="Keeling P.J."/>
            <person name="Gray M.W."/>
            <person name="Grigoriev I.V."/>
            <person name="Archibald J.M."/>
        </authorList>
    </citation>
    <scope>NUCLEOTIDE SEQUENCE</scope>
    <source>
        <strain evidence="6">CCMP2712</strain>
    </source>
</reference>
<dbReference type="SUPFAM" id="SSF47473">
    <property type="entry name" value="EF-hand"/>
    <property type="match status" value="1"/>
</dbReference>
<evidence type="ECO:0000313" key="5">
    <source>
        <dbReference type="EnsemblProtists" id="EKX36388"/>
    </source>
</evidence>
<dbReference type="OMA" id="EGLTHAM"/>
<dbReference type="RefSeq" id="XP_005823368.1">
    <property type="nucleotide sequence ID" value="XM_005823311.1"/>
</dbReference>
<dbReference type="Gene3D" id="1.10.238.10">
    <property type="entry name" value="EF-hand"/>
    <property type="match status" value="1"/>
</dbReference>
<dbReference type="HOGENOM" id="CLU_061288_2_0_1"/>
<name>L1IJG6_GUITC</name>
<evidence type="ECO:0000256" key="2">
    <source>
        <dbReference type="ARBA" id="ARBA00022837"/>
    </source>
</evidence>
<dbReference type="PROSITE" id="PS50222">
    <property type="entry name" value="EF_HAND_2"/>
    <property type="match status" value="3"/>
</dbReference>
<gene>
    <name evidence="4" type="ORF">GUITHDRAFT_90007</name>
</gene>
<dbReference type="GeneID" id="17293089"/>
<dbReference type="FunFam" id="1.10.238.10:FF:000178">
    <property type="entry name" value="Calmodulin-2 A"/>
    <property type="match status" value="1"/>
</dbReference>
<feature type="domain" description="EF-hand" evidence="3">
    <location>
        <begin position="44"/>
        <end position="79"/>
    </location>
</feature>
<dbReference type="eggNOG" id="KOG0027">
    <property type="taxonomic scope" value="Eukaryota"/>
</dbReference>
<dbReference type="InterPro" id="IPR011992">
    <property type="entry name" value="EF-hand-dom_pair"/>
</dbReference>
<evidence type="ECO:0000313" key="6">
    <source>
        <dbReference type="Proteomes" id="UP000011087"/>
    </source>
</evidence>
<dbReference type="Pfam" id="PF13499">
    <property type="entry name" value="EF-hand_7"/>
    <property type="match status" value="1"/>
</dbReference>
<evidence type="ECO:0000259" key="3">
    <source>
        <dbReference type="PROSITE" id="PS50222"/>
    </source>
</evidence>
<protein>
    <recommendedName>
        <fullName evidence="3">EF-hand domain-containing protein</fullName>
    </recommendedName>
</protein>
<reference evidence="5" key="3">
    <citation type="submission" date="2016-03" db="UniProtKB">
        <authorList>
            <consortium name="EnsemblProtists"/>
        </authorList>
    </citation>
    <scope>IDENTIFICATION</scope>
</reference>
<dbReference type="PaxDb" id="55529-EKX36388"/>
<organism evidence="4">
    <name type="scientific">Guillardia theta (strain CCMP2712)</name>
    <name type="common">Cryptophyte</name>
    <dbReference type="NCBI Taxonomy" id="905079"/>
    <lineage>
        <taxon>Eukaryota</taxon>
        <taxon>Cryptophyceae</taxon>
        <taxon>Pyrenomonadales</taxon>
        <taxon>Geminigeraceae</taxon>
        <taxon>Guillardia</taxon>
    </lineage>
</organism>
<dbReference type="GO" id="GO:0005509">
    <property type="term" value="F:calcium ion binding"/>
    <property type="evidence" value="ECO:0007669"/>
    <property type="project" value="InterPro"/>
</dbReference>
<dbReference type="InterPro" id="IPR002048">
    <property type="entry name" value="EF_hand_dom"/>
</dbReference>
<dbReference type="EnsemblProtists" id="EKX36388">
    <property type="protein sequence ID" value="EKX36388"/>
    <property type="gene ID" value="GUITHDRAFT_90007"/>
</dbReference>
<sequence>MANHLTAEQVDHFREVFSVFDQDGSGSIDADELGACLRALGQNLTDDEIKDLITSVDQNNSGTIDFDEFLALIVSKSEAINCEEELLAAFQEFDLAKKGKLSKDQFYYVFCGMAETCDAQDIDYMLKLFGALDENDEVAYPIVVNKLLEI</sequence>
<reference evidence="4 6" key="1">
    <citation type="journal article" date="2012" name="Nature">
        <title>Algal genomes reveal evolutionary mosaicism and the fate of nucleomorphs.</title>
        <authorList>
            <consortium name="DOE Joint Genome Institute"/>
            <person name="Curtis B.A."/>
            <person name="Tanifuji G."/>
            <person name="Burki F."/>
            <person name="Gruber A."/>
            <person name="Irimia M."/>
            <person name="Maruyama S."/>
            <person name="Arias M.C."/>
            <person name="Ball S.G."/>
            <person name="Gile G.H."/>
            <person name="Hirakawa Y."/>
            <person name="Hopkins J.F."/>
            <person name="Kuo A."/>
            <person name="Rensing S.A."/>
            <person name="Schmutz J."/>
            <person name="Symeonidi A."/>
            <person name="Elias M."/>
            <person name="Eveleigh R.J."/>
            <person name="Herman E.K."/>
            <person name="Klute M.J."/>
            <person name="Nakayama T."/>
            <person name="Obornik M."/>
            <person name="Reyes-Prieto A."/>
            <person name="Armbrust E.V."/>
            <person name="Aves S.J."/>
            <person name="Beiko R.G."/>
            <person name="Coutinho P."/>
            <person name="Dacks J.B."/>
            <person name="Durnford D.G."/>
            <person name="Fast N.M."/>
            <person name="Green B.R."/>
            <person name="Grisdale C.J."/>
            <person name="Hempel F."/>
            <person name="Henrissat B."/>
            <person name="Hoppner M.P."/>
            <person name="Ishida K."/>
            <person name="Kim E."/>
            <person name="Koreny L."/>
            <person name="Kroth P.G."/>
            <person name="Liu Y."/>
            <person name="Malik S.B."/>
            <person name="Maier U.G."/>
            <person name="McRose D."/>
            <person name="Mock T."/>
            <person name="Neilson J.A."/>
            <person name="Onodera N.T."/>
            <person name="Poole A.M."/>
            <person name="Pritham E.J."/>
            <person name="Richards T.A."/>
            <person name="Rocap G."/>
            <person name="Roy S.W."/>
            <person name="Sarai C."/>
            <person name="Schaack S."/>
            <person name="Shirato S."/>
            <person name="Slamovits C.H."/>
            <person name="Spencer D.F."/>
            <person name="Suzuki S."/>
            <person name="Worden A.Z."/>
            <person name="Zauner S."/>
            <person name="Barry K."/>
            <person name="Bell C."/>
            <person name="Bharti A.K."/>
            <person name="Crow J.A."/>
            <person name="Grimwood J."/>
            <person name="Kramer R."/>
            <person name="Lindquist E."/>
            <person name="Lucas S."/>
            <person name="Salamov A."/>
            <person name="McFadden G.I."/>
            <person name="Lane C.E."/>
            <person name="Keeling P.J."/>
            <person name="Gray M.W."/>
            <person name="Grigoriev I.V."/>
            <person name="Archibald J.M."/>
        </authorList>
    </citation>
    <scope>NUCLEOTIDE SEQUENCE</scope>
    <source>
        <strain evidence="4 6">CCMP2712</strain>
    </source>
</reference>
<dbReference type="InterPro" id="IPR050230">
    <property type="entry name" value="CALM/Myosin/TropC-like"/>
</dbReference>
<dbReference type="CDD" id="cd00051">
    <property type="entry name" value="EFh"/>
    <property type="match status" value="1"/>
</dbReference>
<keyword evidence="2" id="KW-0106">Calcium</keyword>
<dbReference type="KEGG" id="gtt:GUITHDRAFT_90007"/>
<evidence type="ECO:0000313" key="4">
    <source>
        <dbReference type="EMBL" id="EKX36388.1"/>
    </source>
</evidence>
<dbReference type="PANTHER" id="PTHR23048:SF0">
    <property type="entry name" value="CALMODULIN LIKE 3"/>
    <property type="match status" value="1"/>
</dbReference>
<evidence type="ECO:0000256" key="1">
    <source>
        <dbReference type="ARBA" id="ARBA00022737"/>
    </source>
</evidence>
<dbReference type="InterPro" id="IPR018247">
    <property type="entry name" value="EF_Hand_1_Ca_BS"/>
</dbReference>
<dbReference type="EMBL" id="JH993075">
    <property type="protein sequence ID" value="EKX36388.1"/>
    <property type="molecule type" value="Genomic_DNA"/>
</dbReference>
<keyword evidence="6" id="KW-1185">Reference proteome</keyword>
<accession>L1IJG6</accession>
<dbReference type="Proteomes" id="UP000011087">
    <property type="component" value="Unassembled WGS sequence"/>
</dbReference>
<dbReference type="PANTHER" id="PTHR23048">
    <property type="entry name" value="MYOSIN LIGHT CHAIN 1, 3"/>
    <property type="match status" value="1"/>
</dbReference>
<dbReference type="PROSITE" id="PS00018">
    <property type="entry name" value="EF_HAND_1"/>
    <property type="match status" value="2"/>
</dbReference>
<proteinExistence type="predicted"/>
<feature type="domain" description="EF-hand" evidence="3">
    <location>
        <begin position="8"/>
        <end position="43"/>
    </location>
</feature>
<dbReference type="AlphaFoldDB" id="L1IJG6"/>